<comment type="subcellular location">
    <subcellularLocation>
        <location evidence="9">Cytoplasm</location>
    </subcellularLocation>
</comment>
<dbReference type="InterPro" id="IPR015421">
    <property type="entry name" value="PyrdxlP-dep_Trfase_major"/>
</dbReference>
<keyword evidence="3 9" id="KW-0032">Aminotransferase</keyword>
<dbReference type="InterPro" id="IPR049704">
    <property type="entry name" value="Aminotrans_3_PPA_site"/>
</dbReference>
<dbReference type="GO" id="GO:0005737">
    <property type="term" value="C:cytoplasm"/>
    <property type="evidence" value="ECO:0007669"/>
    <property type="project" value="UniProtKB-SubCell"/>
</dbReference>
<evidence type="ECO:0000256" key="2">
    <source>
        <dbReference type="ARBA" id="ARBA00005063"/>
    </source>
</evidence>
<dbReference type="GO" id="GO:0030170">
    <property type="term" value="F:pyridoxal phosphate binding"/>
    <property type="evidence" value="ECO:0007669"/>
    <property type="project" value="UniProtKB-UniRule"/>
</dbReference>
<dbReference type="PANTHER" id="PTHR42684">
    <property type="entry name" value="ADENOSYLMETHIONINE-8-AMINO-7-OXONONANOATE AMINOTRANSFERASE"/>
    <property type="match status" value="1"/>
</dbReference>
<dbReference type="InterPro" id="IPR005815">
    <property type="entry name" value="BioA"/>
</dbReference>
<evidence type="ECO:0000256" key="7">
    <source>
        <dbReference type="ARBA" id="ARBA00022898"/>
    </source>
</evidence>
<dbReference type="InterPro" id="IPR005814">
    <property type="entry name" value="Aminotrans_3"/>
</dbReference>
<dbReference type="Pfam" id="PF00202">
    <property type="entry name" value="Aminotran_3"/>
    <property type="match status" value="1"/>
</dbReference>
<feature type="modified residue" description="N6-(pyridoxal phosphate)lysine" evidence="9">
    <location>
        <position position="280"/>
    </location>
</feature>
<feature type="binding site" evidence="9">
    <location>
        <position position="150"/>
    </location>
    <ligand>
        <name>substrate</name>
    </ligand>
</feature>
<dbReference type="HAMAP" id="MF_00834">
    <property type="entry name" value="BioA"/>
    <property type="match status" value="1"/>
</dbReference>
<comment type="catalytic activity">
    <reaction evidence="8 9">
        <text>(8S)-8-amino-7-oxononanoate + S-adenosyl-L-methionine = S-adenosyl-4-methylsulfanyl-2-oxobutanoate + (7R,8S)-7,8-diammoniononanoate</text>
        <dbReference type="Rhea" id="RHEA:16861"/>
        <dbReference type="ChEBI" id="CHEBI:16490"/>
        <dbReference type="ChEBI" id="CHEBI:59789"/>
        <dbReference type="ChEBI" id="CHEBI:149468"/>
        <dbReference type="ChEBI" id="CHEBI:149469"/>
        <dbReference type="EC" id="2.6.1.62"/>
    </reaction>
</comment>
<feature type="binding site" evidence="9">
    <location>
        <position position="251"/>
    </location>
    <ligand>
        <name>pyridoxal 5'-phosphate</name>
        <dbReference type="ChEBI" id="CHEBI:597326"/>
    </ligand>
</feature>
<protein>
    <recommendedName>
        <fullName evidence="9">Adenosylmethionine-8-amino-7-oxononanoate aminotransferase</fullName>
        <ecNumber evidence="9">2.6.1.62</ecNumber>
    </recommendedName>
    <alternativeName>
        <fullName evidence="9">7,8-diamino-pelargonic acid aminotransferase</fullName>
        <shortName evidence="9">DAPA AT</shortName>
        <shortName evidence="9">DAPA aminotransferase</shortName>
    </alternativeName>
    <alternativeName>
        <fullName evidence="9">7,8-diaminononanoate synthase</fullName>
        <shortName evidence="9">DANS</shortName>
    </alternativeName>
    <alternativeName>
        <fullName evidence="9">Diaminopelargonic acid synthase</fullName>
    </alternativeName>
</protein>
<evidence type="ECO:0000256" key="3">
    <source>
        <dbReference type="ARBA" id="ARBA00022576"/>
    </source>
</evidence>
<dbReference type="EC" id="2.6.1.62" evidence="9"/>
<feature type="binding site" evidence="9">
    <location>
        <position position="313"/>
    </location>
    <ligand>
        <name>substrate</name>
    </ligand>
</feature>
<comment type="subunit">
    <text evidence="9">Homodimer.</text>
</comment>
<sequence>MENLTAEYIDTDFDREHIWHPYTSMTEPLPTYPVVSAEGCKLKLEDGRELVDGTSSWWAVAHGYNHPKLNKAIVDQTEKMAHVMFGGITHQPAVELCKRLVEISPEPLTKVFLSDSGSVSVEVALKMALQYNFCRGKNEKRRFVTVKSGYYGDTFNAMSVCDPVNGMHEIFTGVLPVNLFAERPEIRPDEEWNPEDFASLKKTVEENSDSIAALIIEPIVQNAGGIRFYHPEYLREARRLCDEHDILLIFDEIATGFGRTGKLFASEHAGVSPDIMCIGKAMTGGYMSLAATLATEKIAETVSKGTPGIFMHGPTFMGNPLACAVSMASIDLLFESDWQSNVQRVEEILKETLTPCINIPSVADVRVMGAIGVVEMKESVNMPKVQARFVEMGVWVRPFGKLIYTMPPFVISDEELRKVTSAIRTVTEEISDGTL</sequence>
<dbReference type="SUPFAM" id="SSF53383">
    <property type="entry name" value="PLP-dependent transferases"/>
    <property type="match status" value="1"/>
</dbReference>
<dbReference type="Proteomes" id="UP001348817">
    <property type="component" value="Chromosome"/>
</dbReference>
<dbReference type="GO" id="GO:0004015">
    <property type="term" value="F:adenosylmethionine-8-amino-7-oxononanoate transaminase activity"/>
    <property type="evidence" value="ECO:0007669"/>
    <property type="project" value="UniProtKB-UniRule"/>
</dbReference>
<dbReference type="InterPro" id="IPR015424">
    <property type="entry name" value="PyrdxlP-dep_Trfase"/>
</dbReference>
<comment type="function">
    <text evidence="9">Catalyzes the transfer of the alpha-amino group from S-adenosyl-L-methionine (SAM) to 7-keto-8-aminopelargonic acid (KAPA) to form 7,8-diaminopelargonic acid (DAPA). It is the only aminotransferase known to utilize SAM as an amino donor.</text>
</comment>
<evidence type="ECO:0000256" key="8">
    <source>
        <dbReference type="ARBA" id="ARBA00048449"/>
    </source>
</evidence>
<dbReference type="KEGG" id="fax:FUAX_20260"/>
<dbReference type="NCBIfam" id="NF005940">
    <property type="entry name" value="PRK07986.1"/>
    <property type="match status" value="1"/>
</dbReference>
<keyword evidence="11" id="KW-1185">Reference proteome</keyword>
<feature type="binding site" evidence="9">
    <location>
        <begin position="117"/>
        <end position="118"/>
    </location>
    <ligand>
        <name>pyridoxal 5'-phosphate</name>
        <dbReference type="ChEBI" id="CHEBI:597326"/>
    </ligand>
</feature>
<evidence type="ECO:0000256" key="4">
    <source>
        <dbReference type="ARBA" id="ARBA00022679"/>
    </source>
</evidence>
<evidence type="ECO:0000256" key="5">
    <source>
        <dbReference type="ARBA" id="ARBA00022691"/>
    </source>
</evidence>
<dbReference type="GO" id="GO:0009102">
    <property type="term" value="P:biotin biosynthetic process"/>
    <property type="evidence" value="ECO:0007669"/>
    <property type="project" value="UniProtKB-UniRule"/>
</dbReference>
<dbReference type="EMBL" id="AP025314">
    <property type="protein sequence ID" value="BDD09594.1"/>
    <property type="molecule type" value="Genomic_DNA"/>
</dbReference>
<dbReference type="GO" id="GO:0051537">
    <property type="term" value="F:2 iron, 2 sulfur cluster binding"/>
    <property type="evidence" value="ECO:0007669"/>
    <property type="project" value="UniProtKB-KW"/>
</dbReference>
<accession>A0AAU9CT10</accession>
<dbReference type="CDD" id="cd00610">
    <property type="entry name" value="OAT_like"/>
    <property type="match status" value="1"/>
</dbReference>
<dbReference type="PANTHER" id="PTHR42684:SF17">
    <property type="entry name" value="ADENOSYLMETHIONINE-8-AMINO-7-OXONONANOATE AMINOTRANSFERASE"/>
    <property type="match status" value="1"/>
</dbReference>
<organism evidence="10 11">
    <name type="scientific">Fulvitalea axinellae</name>
    <dbReference type="NCBI Taxonomy" id="1182444"/>
    <lineage>
        <taxon>Bacteria</taxon>
        <taxon>Pseudomonadati</taxon>
        <taxon>Bacteroidota</taxon>
        <taxon>Cytophagia</taxon>
        <taxon>Cytophagales</taxon>
        <taxon>Persicobacteraceae</taxon>
        <taxon>Fulvitalea</taxon>
    </lineage>
</organism>
<keyword evidence="7 9" id="KW-0663">Pyridoxal phosphate</keyword>
<keyword evidence="5 9" id="KW-0949">S-adenosyl-L-methionine</keyword>
<evidence type="ECO:0000256" key="6">
    <source>
        <dbReference type="ARBA" id="ARBA00022756"/>
    </source>
</evidence>
<dbReference type="InterPro" id="IPR015422">
    <property type="entry name" value="PyrdxlP-dep_Trfase_small"/>
</dbReference>
<dbReference type="PROSITE" id="PS00600">
    <property type="entry name" value="AA_TRANSFER_CLASS_3"/>
    <property type="match status" value="1"/>
</dbReference>
<reference evidence="10 11" key="1">
    <citation type="submission" date="2021-12" db="EMBL/GenBank/DDBJ databases">
        <title>Genome sequencing of bacteria with rrn-lacking chromosome and rrn-plasmid.</title>
        <authorList>
            <person name="Anda M."/>
            <person name="Iwasaki W."/>
        </authorList>
    </citation>
    <scope>NUCLEOTIDE SEQUENCE [LARGE SCALE GENOMIC DNA]</scope>
    <source>
        <strain evidence="10 11">DSM 100852</strain>
    </source>
</reference>
<gene>
    <name evidence="9" type="primary">bioA</name>
    <name evidence="10" type="ORF">FUAX_20260</name>
</gene>
<keyword evidence="4 9" id="KW-0808">Transferase</keyword>
<evidence type="ECO:0000313" key="10">
    <source>
        <dbReference type="EMBL" id="BDD09594.1"/>
    </source>
</evidence>
<name>A0AAU9CT10_9BACT</name>
<evidence type="ECO:0000313" key="11">
    <source>
        <dbReference type="Proteomes" id="UP001348817"/>
    </source>
</evidence>
<evidence type="ECO:0000256" key="1">
    <source>
        <dbReference type="ARBA" id="ARBA00001933"/>
    </source>
</evidence>
<dbReference type="FunFam" id="3.40.640.10:FF:000041">
    <property type="entry name" value="Adenosylmethionine-8-amino-7-oxononanoate aminotransferase"/>
    <property type="match status" value="1"/>
</dbReference>
<feature type="binding site" evidence="9">
    <location>
        <position position="280"/>
    </location>
    <ligand>
        <name>substrate</name>
    </ligand>
</feature>
<dbReference type="RefSeq" id="WP_338391190.1">
    <property type="nucleotide sequence ID" value="NZ_AP025314.1"/>
</dbReference>
<comment type="pathway">
    <text evidence="2 9">Cofactor biosynthesis; biotin biosynthesis; 7,8-diaminononanoate from 8-amino-7-oxononanoate (SAM route): step 1/1.</text>
</comment>
<keyword evidence="6 9" id="KW-0093">Biotin biosynthesis</keyword>
<feature type="site" description="Participates in the substrate recognition with KAPA and in a stacking interaction with the adenine ring of SAM" evidence="9">
    <location>
        <position position="22"/>
    </location>
</feature>
<dbReference type="NCBIfam" id="NF004624">
    <property type="entry name" value="PRK05964.1"/>
    <property type="match status" value="1"/>
</dbReference>
<comment type="similarity">
    <text evidence="9">Belongs to the class-III pyridoxal-phosphate-dependent aminotransferase family. BioA subfamily.</text>
</comment>
<dbReference type="Gene3D" id="3.40.640.10">
    <property type="entry name" value="Type I PLP-dependent aspartate aminotransferase-like (Major domain)"/>
    <property type="match status" value="1"/>
</dbReference>
<feature type="binding site" evidence="9">
    <location>
        <position position="397"/>
    </location>
    <ligand>
        <name>substrate</name>
    </ligand>
</feature>
<evidence type="ECO:0000256" key="9">
    <source>
        <dbReference type="HAMAP-Rule" id="MF_00834"/>
    </source>
</evidence>
<dbReference type="PIRSF" id="PIRSF000521">
    <property type="entry name" value="Transaminase_4ab_Lys_Orn"/>
    <property type="match status" value="1"/>
</dbReference>
<keyword evidence="9" id="KW-0963">Cytoplasm</keyword>
<feature type="binding site" evidence="9">
    <location>
        <begin position="314"/>
        <end position="315"/>
    </location>
    <ligand>
        <name>pyridoxal 5'-phosphate</name>
        <dbReference type="ChEBI" id="CHEBI:597326"/>
    </ligand>
</feature>
<comment type="cofactor">
    <cofactor evidence="1 9">
        <name>pyridoxal 5'-phosphate</name>
        <dbReference type="ChEBI" id="CHEBI:597326"/>
    </cofactor>
</comment>
<dbReference type="NCBIfam" id="TIGR00508">
    <property type="entry name" value="bioA"/>
    <property type="match status" value="1"/>
</dbReference>
<dbReference type="AlphaFoldDB" id="A0AAU9CT10"/>
<dbReference type="Gene3D" id="3.90.1150.10">
    <property type="entry name" value="Aspartate Aminotransferase, domain 1"/>
    <property type="match status" value="1"/>
</dbReference>
<feature type="binding site" evidence="9">
    <location>
        <position position="57"/>
    </location>
    <ligand>
        <name>substrate</name>
    </ligand>
</feature>
<proteinExistence type="inferred from homology"/>